<keyword evidence="1" id="KW-0175">Coiled coil</keyword>
<feature type="region of interest" description="Disordered" evidence="2">
    <location>
        <begin position="1"/>
        <end position="40"/>
    </location>
</feature>
<evidence type="ECO:0000313" key="4">
    <source>
        <dbReference type="Proteomes" id="UP001066276"/>
    </source>
</evidence>
<evidence type="ECO:0000256" key="2">
    <source>
        <dbReference type="SAM" id="MobiDB-lite"/>
    </source>
</evidence>
<proteinExistence type="predicted"/>
<feature type="compositionally biased region" description="Polar residues" evidence="2">
    <location>
        <begin position="30"/>
        <end position="40"/>
    </location>
</feature>
<accession>A0AAV7PRA9</accession>
<feature type="coiled-coil region" evidence="1">
    <location>
        <begin position="42"/>
        <end position="69"/>
    </location>
</feature>
<dbReference type="EMBL" id="JANPWB010000011">
    <property type="protein sequence ID" value="KAJ1130812.1"/>
    <property type="molecule type" value="Genomic_DNA"/>
</dbReference>
<keyword evidence="4" id="KW-1185">Reference proteome</keyword>
<name>A0AAV7PRA9_PLEWA</name>
<reference evidence="3" key="1">
    <citation type="journal article" date="2022" name="bioRxiv">
        <title>Sequencing and chromosome-scale assembly of the giantPleurodeles waltlgenome.</title>
        <authorList>
            <person name="Brown T."/>
            <person name="Elewa A."/>
            <person name="Iarovenko S."/>
            <person name="Subramanian E."/>
            <person name="Araus A.J."/>
            <person name="Petzold A."/>
            <person name="Susuki M."/>
            <person name="Suzuki K.-i.T."/>
            <person name="Hayashi T."/>
            <person name="Toyoda A."/>
            <person name="Oliveira C."/>
            <person name="Osipova E."/>
            <person name="Leigh N.D."/>
            <person name="Simon A."/>
            <person name="Yun M.H."/>
        </authorList>
    </citation>
    <scope>NUCLEOTIDE SEQUENCE</scope>
    <source>
        <strain evidence="3">20211129_DDA</strain>
        <tissue evidence="3">Liver</tissue>
    </source>
</reference>
<sequence length="101" mass="11266">MSGGCGRGTGAPTLAAPRSEEGAKAHRTHWQGSMTTQPPQMQDTLQKILEAIEDSKKTLRQEIRKVSVELAPLRTDHWKLTDRVKNTEEDLKELGTSHCEE</sequence>
<comment type="caution">
    <text evidence="3">The sequence shown here is derived from an EMBL/GenBank/DDBJ whole genome shotgun (WGS) entry which is preliminary data.</text>
</comment>
<evidence type="ECO:0000256" key="1">
    <source>
        <dbReference type="SAM" id="Coils"/>
    </source>
</evidence>
<protein>
    <submittedName>
        <fullName evidence="3">Uncharacterized protein</fullName>
    </submittedName>
</protein>
<evidence type="ECO:0000313" key="3">
    <source>
        <dbReference type="EMBL" id="KAJ1130812.1"/>
    </source>
</evidence>
<gene>
    <name evidence="3" type="ORF">NDU88_009159</name>
</gene>
<dbReference type="Proteomes" id="UP001066276">
    <property type="component" value="Chromosome 7"/>
</dbReference>
<organism evidence="3 4">
    <name type="scientific">Pleurodeles waltl</name>
    <name type="common">Iberian ribbed newt</name>
    <dbReference type="NCBI Taxonomy" id="8319"/>
    <lineage>
        <taxon>Eukaryota</taxon>
        <taxon>Metazoa</taxon>
        <taxon>Chordata</taxon>
        <taxon>Craniata</taxon>
        <taxon>Vertebrata</taxon>
        <taxon>Euteleostomi</taxon>
        <taxon>Amphibia</taxon>
        <taxon>Batrachia</taxon>
        <taxon>Caudata</taxon>
        <taxon>Salamandroidea</taxon>
        <taxon>Salamandridae</taxon>
        <taxon>Pleurodelinae</taxon>
        <taxon>Pleurodeles</taxon>
    </lineage>
</organism>
<dbReference type="AlphaFoldDB" id="A0AAV7PRA9"/>